<dbReference type="EMBL" id="BEZZ01105401">
    <property type="protein sequence ID" value="GCC43384.1"/>
    <property type="molecule type" value="Genomic_DNA"/>
</dbReference>
<keyword evidence="2" id="KW-0732">Signal</keyword>
<organism evidence="3 4">
    <name type="scientific">Chiloscyllium punctatum</name>
    <name type="common">Brownbanded bambooshark</name>
    <name type="synonym">Hemiscyllium punctatum</name>
    <dbReference type="NCBI Taxonomy" id="137246"/>
    <lineage>
        <taxon>Eukaryota</taxon>
        <taxon>Metazoa</taxon>
        <taxon>Chordata</taxon>
        <taxon>Craniata</taxon>
        <taxon>Vertebrata</taxon>
        <taxon>Chondrichthyes</taxon>
        <taxon>Elasmobranchii</taxon>
        <taxon>Galeomorphii</taxon>
        <taxon>Galeoidea</taxon>
        <taxon>Orectolobiformes</taxon>
        <taxon>Hemiscylliidae</taxon>
        <taxon>Chiloscyllium</taxon>
    </lineage>
</organism>
<sequence length="72" mass="7849">MVTLAALVQLTVACLLQTCLPSLPPCGARPRDSEEVDLCILEEELCDGVGRGGTHTKRETPRGKEFQIAWQP</sequence>
<protein>
    <submittedName>
        <fullName evidence="3">Uncharacterized protein</fullName>
    </submittedName>
</protein>
<evidence type="ECO:0000313" key="4">
    <source>
        <dbReference type="Proteomes" id="UP000287033"/>
    </source>
</evidence>
<accession>A0A401TL85</accession>
<feature type="signal peptide" evidence="2">
    <location>
        <begin position="1"/>
        <end position="21"/>
    </location>
</feature>
<keyword evidence="4" id="KW-1185">Reference proteome</keyword>
<dbReference type="Proteomes" id="UP000287033">
    <property type="component" value="Unassembled WGS sequence"/>
</dbReference>
<dbReference type="AlphaFoldDB" id="A0A401TL85"/>
<feature type="compositionally biased region" description="Basic and acidic residues" evidence="1">
    <location>
        <begin position="56"/>
        <end position="65"/>
    </location>
</feature>
<name>A0A401TL85_CHIPU</name>
<comment type="caution">
    <text evidence="3">The sequence shown here is derived from an EMBL/GenBank/DDBJ whole genome shotgun (WGS) entry which is preliminary data.</text>
</comment>
<gene>
    <name evidence="3" type="ORF">chiPu_0027495</name>
</gene>
<evidence type="ECO:0000256" key="2">
    <source>
        <dbReference type="SAM" id="SignalP"/>
    </source>
</evidence>
<proteinExistence type="predicted"/>
<reference evidence="3 4" key="1">
    <citation type="journal article" date="2018" name="Nat. Ecol. Evol.">
        <title>Shark genomes provide insights into elasmobranch evolution and the origin of vertebrates.</title>
        <authorList>
            <person name="Hara Y"/>
            <person name="Yamaguchi K"/>
            <person name="Onimaru K"/>
            <person name="Kadota M"/>
            <person name="Koyanagi M"/>
            <person name="Keeley SD"/>
            <person name="Tatsumi K"/>
            <person name="Tanaka K"/>
            <person name="Motone F"/>
            <person name="Kageyama Y"/>
            <person name="Nozu R"/>
            <person name="Adachi N"/>
            <person name="Nishimura O"/>
            <person name="Nakagawa R"/>
            <person name="Tanegashima C"/>
            <person name="Kiyatake I"/>
            <person name="Matsumoto R"/>
            <person name="Murakumo K"/>
            <person name="Nishida K"/>
            <person name="Terakita A"/>
            <person name="Kuratani S"/>
            <person name="Sato K"/>
            <person name="Hyodo S Kuraku.S."/>
        </authorList>
    </citation>
    <scope>NUCLEOTIDE SEQUENCE [LARGE SCALE GENOMIC DNA]</scope>
</reference>
<feature type="non-terminal residue" evidence="3">
    <location>
        <position position="72"/>
    </location>
</feature>
<evidence type="ECO:0000256" key="1">
    <source>
        <dbReference type="SAM" id="MobiDB-lite"/>
    </source>
</evidence>
<evidence type="ECO:0000313" key="3">
    <source>
        <dbReference type="EMBL" id="GCC43384.1"/>
    </source>
</evidence>
<feature type="region of interest" description="Disordered" evidence="1">
    <location>
        <begin position="51"/>
        <end position="72"/>
    </location>
</feature>
<feature type="chain" id="PRO_5019183829" evidence="2">
    <location>
        <begin position="22"/>
        <end position="72"/>
    </location>
</feature>